<protein>
    <submittedName>
        <fullName evidence="1">Uncharacterized protein</fullName>
    </submittedName>
</protein>
<dbReference type="EMBL" id="SEKV01000254">
    <property type="protein sequence ID" value="TFY60431.1"/>
    <property type="molecule type" value="Genomic_DNA"/>
</dbReference>
<evidence type="ECO:0000313" key="1">
    <source>
        <dbReference type="EMBL" id="TFY60431.1"/>
    </source>
</evidence>
<dbReference type="Proteomes" id="UP000298390">
    <property type="component" value="Unassembled WGS sequence"/>
</dbReference>
<comment type="caution">
    <text evidence="1">The sequence shown here is derived from an EMBL/GenBank/DDBJ whole genome shotgun (WGS) entry which is preliminary data.</text>
</comment>
<evidence type="ECO:0000313" key="2">
    <source>
        <dbReference type="Proteomes" id="UP000298390"/>
    </source>
</evidence>
<proteinExistence type="predicted"/>
<dbReference type="AlphaFoldDB" id="A0A4Y9YG61"/>
<organism evidence="1 2">
    <name type="scientific">Rhodofomes roseus</name>
    <dbReference type="NCBI Taxonomy" id="34475"/>
    <lineage>
        <taxon>Eukaryota</taxon>
        <taxon>Fungi</taxon>
        <taxon>Dikarya</taxon>
        <taxon>Basidiomycota</taxon>
        <taxon>Agaricomycotina</taxon>
        <taxon>Agaricomycetes</taxon>
        <taxon>Polyporales</taxon>
        <taxon>Rhodofomes</taxon>
    </lineage>
</organism>
<gene>
    <name evidence="1" type="ORF">EVJ58_g5158</name>
</gene>
<accession>A0A4Y9YG61</accession>
<name>A0A4Y9YG61_9APHY</name>
<sequence>MVPKLISVDKNPDKWRRIYHLQLAVRLVFALVGPGYIHPDEHYQNAEVIAGQHTDVAVLLNHYRAS</sequence>
<reference evidence="1 2" key="1">
    <citation type="submission" date="2019-01" db="EMBL/GenBank/DDBJ databases">
        <title>Genome sequencing of the rare red list fungi Fomitopsis rosea.</title>
        <authorList>
            <person name="Buettner E."/>
            <person name="Kellner H."/>
        </authorList>
    </citation>
    <scope>NUCLEOTIDE SEQUENCE [LARGE SCALE GENOMIC DNA]</scope>
    <source>
        <strain evidence="1 2">DSM 105464</strain>
    </source>
</reference>